<keyword evidence="4" id="KW-0554">One-carbon metabolism</keyword>
<dbReference type="Proteomes" id="UP000095009">
    <property type="component" value="Unassembled WGS sequence"/>
</dbReference>
<evidence type="ECO:0000256" key="6">
    <source>
        <dbReference type="ARBA" id="ARBA00023002"/>
    </source>
</evidence>
<evidence type="ECO:0000256" key="1">
    <source>
        <dbReference type="ARBA" id="ARBA00004903"/>
    </source>
</evidence>
<dbReference type="GO" id="GO:0046452">
    <property type="term" value="P:dihydrofolate metabolic process"/>
    <property type="evidence" value="ECO:0007669"/>
    <property type="project" value="TreeGrafter"/>
</dbReference>
<dbReference type="CDD" id="cd00209">
    <property type="entry name" value="DHFR"/>
    <property type="match status" value="1"/>
</dbReference>
<sequence length="236" mass="25824">MTAATTLGSVAVAKSSPGLTLILAASVPLLGIGKNNALPWRLSGEIKYFKQVTTRVDPSCPEKPNAIIMGRKTWDSIPARFRPLPDRINVVLTRGNQAAIDTTTSGKDNVLVASSLDDAIDKVGQKAAHIFVIGGAQIYCQALDHPLTQRILLTEVNSTDPEGVAPIDCDTYFDKFPWYPQSAVKPTSKDGGELQWKRQSYEDLKQFVGDQVTSLQPGPIAEKAYTYEFTLWERMA</sequence>
<dbReference type="InterPro" id="IPR001796">
    <property type="entry name" value="DHFR_dom"/>
</dbReference>
<dbReference type="OrthoDB" id="414698at2759"/>
<accession>A0A1E3PD95</accession>
<evidence type="ECO:0000313" key="9">
    <source>
        <dbReference type="EMBL" id="ODQ63260.1"/>
    </source>
</evidence>
<keyword evidence="10" id="KW-1185">Reference proteome</keyword>
<evidence type="ECO:0000313" key="10">
    <source>
        <dbReference type="Proteomes" id="UP000095009"/>
    </source>
</evidence>
<dbReference type="GO" id="GO:0050661">
    <property type="term" value="F:NADP binding"/>
    <property type="evidence" value="ECO:0007669"/>
    <property type="project" value="InterPro"/>
</dbReference>
<evidence type="ECO:0000256" key="4">
    <source>
        <dbReference type="ARBA" id="ARBA00022563"/>
    </source>
</evidence>
<evidence type="ECO:0000259" key="8">
    <source>
        <dbReference type="PROSITE" id="PS51330"/>
    </source>
</evidence>
<evidence type="ECO:0000256" key="5">
    <source>
        <dbReference type="ARBA" id="ARBA00022857"/>
    </source>
</evidence>
<name>A0A1E3PD95_9ASCO</name>
<comment type="pathway">
    <text evidence="1">Cofactor biosynthesis; tetrahydrofolate biosynthesis; 5,6,7,8-tetrahydrofolate from 7,8-dihydrofolate: step 1/1.</text>
</comment>
<keyword evidence="6" id="KW-0560">Oxidoreductase</keyword>
<dbReference type="InterPro" id="IPR017925">
    <property type="entry name" value="DHFR_CS"/>
</dbReference>
<dbReference type="InterPro" id="IPR012259">
    <property type="entry name" value="DHFR"/>
</dbReference>
<dbReference type="PANTHER" id="PTHR48069:SF3">
    <property type="entry name" value="DIHYDROFOLATE REDUCTASE"/>
    <property type="match status" value="1"/>
</dbReference>
<comment type="similarity">
    <text evidence="7">Belongs to the dihydrofolate reductase family.</text>
</comment>
<dbReference type="PRINTS" id="PR00070">
    <property type="entry name" value="DHFR"/>
</dbReference>
<dbReference type="GO" id="GO:0004146">
    <property type="term" value="F:dihydrofolate reductase activity"/>
    <property type="evidence" value="ECO:0007669"/>
    <property type="project" value="UniProtKB-EC"/>
</dbReference>
<keyword evidence="5" id="KW-0521">NADP</keyword>
<dbReference type="GO" id="GO:0006730">
    <property type="term" value="P:one-carbon metabolic process"/>
    <property type="evidence" value="ECO:0007669"/>
    <property type="project" value="UniProtKB-KW"/>
</dbReference>
<dbReference type="EC" id="1.5.1.3" evidence="2"/>
<dbReference type="Pfam" id="PF00186">
    <property type="entry name" value="DHFR_1"/>
    <property type="match status" value="1"/>
</dbReference>
<organism evidence="9 10">
    <name type="scientific">Nadsonia fulvescens var. elongata DSM 6958</name>
    <dbReference type="NCBI Taxonomy" id="857566"/>
    <lineage>
        <taxon>Eukaryota</taxon>
        <taxon>Fungi</taxon>
        <taxon>Dikarya</taxon>
        <taxon>Ascomycota</taxon>
        <taxon>Saccharomycotina</taxon>
        <taxon>Dipodascomycetes</taxon>
        <taxon>Dipodascales</taxon>
        <taxon>Dipodascales incertae sedis</taxon>
        <taxon>Nadsonia</taxon>
    </lineage>
</organism>
<dbReference type="InterPro" id="IPR024072">
    <property type="entry name" value="DHFR-like_dom_sf"/>
</dbReference>
<dbReference type="PANTHER" id="PTHR48069">
    <property type="entry name" value="DIHYDROFOLATE REDUCTASE"/>
    <property type="match status" value="1"/>
</dbReference>
<dbReference type="STRING" id="857566.A0A1E3PD95"/>
<dbReference type="Gene3D" id="3.40.430.10">
    <property type="entry name" value="Dihydrofolate Reductase, subunit A"/>
    <property type="match status" value="1"/>
</dbReference>
<dbReference type="GO" id="GO:0046655">
    <property type="term" value="P:folic acid metabolic process"/>
    <property type="evidence" value="ECO:0007669"/>
    <property type="project" value="TreeGrafter"/>
</dbReference>
<gene>
    <name evidence="9" type="ORF">NADFUDRAFT_53532</name>
</gene>
<dbReference type="UniPathway" id="UPA00077">
    <property type="reaction ID" value="UER00158"/>
</dbReference>
<evidence type="ECO:0000256" key="2">
    <source>
        <dbReference type="ARBA" id="ARBA00012856"/>
    </source>
</evidence>
<proteinExistence type="inferred from homology"/>
<dbReference type="EMBL" id="KV454415">
    <property type="protein sequence ID" value="ODQ63260.1"/>
    <property type="molecule type" value="Genomic_DNA"/>
</dbReference>
<dbReference type="AlphaFoldDB" id="A0A1E3PD95"/>
<dbReference type="PROSITE" id="PS51330">
    <property type="entry name" value="DHFR_2"/>
    <property type="match status" value="1"/>
</dbReference>
<reference evidence="9 10" key="1">
    <citation type="journal article" date="2016" name="Proc. Natl. Acad. Sci. U.S.A.">
        <title>Comparative genomics of biotechnologically important yeasts.</title>
        <authorList>
            <person name="Riley R."/>
            <person name="Haridas S."/>
            <person name="Wolfe K.H."/>
            <person name="Lopes M.R."/>
            <person name="Hittinger C.T."/>
            <person name="Goeker M."/>
            <person name="Salamov A.A."/>
            <person name="Wisecaver J.H."/>
            <person name="Long T.M."/>
            <person name="Calvey C.H."/>
            <person name="Aerts A.L."/>
            <person name="Barry K.W."/>
            <person name="Choi C."/>
            <person name="Clum A."/>
            <person name="Coughlan A.Y."/>
            <person name="Deshpande S."/>
            <person name="Douglass A.P."/>
            <person name="Hanson S.J."/>
            <person name="Klenk H.-P."/>
            <person name="LaButti K.M."/>
            <person name="Lapidus A."/>
            <person name="Lindquist E.A."/>
            <person name="Lipzen A.M."/>
            <person name="Meier-Kolthoff J.P."/>
            <person name="Ohm R.A."/>
            <person name="Otillar R.P."/>
            <person name="Pangilinan J.L."/>
            <person name="Peng Y."/>
            <person name="Rokas A."/>
            <person name="Rosa C.A."/>
            <person name="Scheuner C."/>
            <person name="Sibirny A.A."/>
            <person name="Slot J.C."/>
            <person name="Stielow J.B."/>
            <person name="Sun H."/>
            <person name="Kurtzman C.P."/>
            <person name="Blackwell M."/>
            <person name="Grigoriev I.V."/>
            <person name="Jeffries T.W."/>
        </authorList>
    </citation>
    <scope>NUCLEOTIDE SEQUENCE [LARGE SCALE GENOMIC DNA]</scope>
    <source>
        <strain evidence="9 10">DSM 6958</strain>
    </source>
</reference>
<protein>
    <recommendedName>
        <fullName evidence="3">Dihydrofolate reductase</fullName>
        <ecNumber evidence="2">1.5.1.3</ecNumber>
    </recommendedName>
</protein>
<feature type="domain" description="DHFR" evidence="8">
    <location>
        <begin position="18"/>
        <end position="234"/>
    </location>
</feature>
<dbReference type="GO" id="GO:0046654">
    <property type="term" value="P:tetrahydrofolate biosynthetic process"/>
    <property type="evidence" value="ECO:0007669"/>
    <property type="project" value="UniProtKB-UniPathway"/>
</dbReference>
<evidence type="ECO:0000256" key="3">
    <source>
        <dbReference type="ARBA" id="ARBA00018886"/>
    </source>
</evidence>
<dbReference type="GO" id="GO:0005739">
    <property type="term" value="C:mitochondrion"/>
    <property type="evidence" value="ECO:0007669"/>
    <property type="project" value="TreeGrafter"/>
</dbReference>
<dbReference type="SUPFAM" id="SSF53597">
    <property type="entry name" value="Dihydrofolate reductase-like"/>
    <property type="match status" value="1"/>
</dbReference>
<dbReference type="PROSITE" id="PS00075">
    <property type="entry name" value="DHFR_1"/>
    <property type="match status" value="1"/>
</dbReference>
<evidence type="ECO:0000256" key="7">
    <source>
        <dbReference type="RuleBase" id="RU004474"/>
    </source>
</evidence>